<organism evidence="1">
    <name type="scientific">uncultured Rubrobacteraceae bacterium</name>
    <dbReference type="NCBI Taxonomy" id="349277"/>
    <lineage>
        <taxon>Bacteria</taxon>
        <taxon>Bacillati</taxon>
        <taxon>Actinomycetota</taxon>
        <taxon>Rubrobacteria</taxon>
        <taxon>Rubrobacterales</taxon>
        <taxon>Rubrobacteraceae</taxon>
        <taxon>environmental samples</taxon>
    </lineage>
</organism>
<reference evidence="1" key="1">
    <citation type="submission" date="2020-02" db="EMBL/GenBank/DDBJ databases">
        <authorList>
            <person name="Meier V. D."/>
        </authorList>
    </citation>
    <scope>NUCLEOTIDE SEQUENCE</scope>
    <source>
        <strain evidence="1">AVDCRST_MAG82</strain>
    </source>
</reference>
<evidence type="ECO:0000313" key="1">
    <source>
        <dbReference type="EMBL" id="CAA9422146.1"/>
    </source>
</evidence>
<dbReference type="EMBL" id="CADCVA010000214">
    <property type="protein sequence ID" value="CAA9422146.1"/>
    <property type="molecule type" value="Genomic_DNA"/>
</dbReference>
<protein>
    <submittedName>
        <fullName evidence="1">Uncharacterized protein</fullName>
    </submittedName>
</protein>
<sequence length="61" mass="6949">MMIWPRNMKASTRNTQKKMFCRMEKKTGKSVTRASTNVIASAAPEAKSKTTKRARFLAKRS</sequence>
<proteinExistence type="predicted"/>
<name>A0A6J4PRN1_9ACTN</name>
<accession>A0A6J4PRN1</accession>
<gene>
    <name evidence="1" type="ORF">AVDCRST_MAG82-1519</name>
</gene>
<dbReference type="AlphaFoldDB" id="A0A6J4PRN1"/>